<organism evidence="2 3">
    <name type="scientific">Holothuria leucospilota</name>
    <name type="common">Black long sea cucumber</name>
    <name type="synonym">Mertensiothuria leucospilota</name>
    <dbReference type="NCBI Taxonomy" id="206669"/>
    <lineage>
        <taxon>Eukaryota</taxon>
        <taxon>Metazoa</taxon>
        <taxon>Echinodermata</taxon>
        <taxon>Eleutherozoa</taxon>
        <taxon>Echinozoa</taxon>
        <taxon>Holothuroidea</taxon>
        <taxon>Aspidochirotacea</taxon>
        <taxon>Aspidochirotida</taxon>
        <taxon>Holothuriidae</taxon>
        <taxon>Holothuria</taxon>
    </lineage>
</organism>
<dbReference type="PANTHER" id="PTHR46844">
    <property type="entry name" value="SLR5058 PROTEIN"/>
    <property type="match status" value="1"/>
</dbReference>
<accession>A0A9Q0Y9Q1</accession>
<evidence type="ECO:0000259" key="1">
    <source>
        <dbReference type="PROSITE" id="PS50837"/>
    </source>
</evidence>
<dbReference type="InterPro" id="IPR007111">
    <property type="entry name" value="NACHT_NTPase"/>
</dbReference>
<keyword evidence="3" id="KW-1185">Reference proteome</keyword>
<dbReference type="PROSITE" id="PS50837">
    <property type="entry name" value="NACHT"/>
    <property type="match status" value="1"/>
</dbReference>
<dbReference type="PANTHER" id="PTHR46844:SF1">
    <property type="entry name" value="SLR5058 PROTEIN"/>
    <property type="match status" value="1"/>
</dbReference>
<comment type="caution">
    <text evidence="2">The sequence shown here is derived from an EMBL/GenBank/DDBJ whole genome shotgun (WGS) entry which is preliminary data.</text>
</comment>
<dbReference type="EMBL" id="JAIZAY010000299">
    <property type="protein sequence ID" value="KAJ8018538.1"/>
    <property type="molecule type" value="Genomic_DNA"/>
</dbReference>
<feature type="domain" description="NACHT" evidence="1">
    <location>
        <begin position="75"/>
        <end position="192"/>
    </location>
</feature>
<dbReference type="Gene3D" id="3.40.50.300">
    <property type="entry name" value="P-loop containing nucleotide triphosphate hydrolases"/>
    <property type="match status" value="1"/>
</dbReference>
<dbReference type="SUPFAM" id="SSF52540">
    <property type="entry name" value="P-loop containing nucleoside triphosphate hydrolases"/>
    <property type="match status" value="1"/>
</dbReference>
<sequence length="445" mass="51950">MMFKKCLKTKMKYWYDAMTPMPWKKSCQWRSTDLYIGNLLIFKDSNSTTRHIVTDKKCKLQYNEIFSHDNLSEEKRIIVEGEPGCGKTMLTAQLGYDWSQGLLKGVDILVLLPLKFVGNKTLLQAINEFYIPSIIPLEENDIEEILSSPTERIGVVLDGLEEYFYHESSEVAQVFTENKHPEWKVVLTSRSNCTTGLPKTVPRLQIDLFGEEERNSYIEKLYKQNKEKQEEIDEDFRTTAKTANRRDDLKVKEPDVVPQQTNNTLINETSSKNVGKEPATVISATTRHVPQMVKFLHRVVQEWFAAAFFSTMLKKCTNRDQYYEYISEHLPQISPTDLHYVLRFSCFLHPPFCYTIINHLLHRYRLKDQSVPSYIMDCIFLCFVEHHGSKESDIEEIVAKVCKEEIIIHSRDSRFLQSAKCALLHYASQSMVRKKYEAELDYFVI</sequence>
<proteinExistence type="predicted"/>
<dbReference type="Pfam" id="PF05729">
    <property type="entry name" value="NACHT"/>
    <property type="match status" value="1"/>
</dbReference>
<dbReference type="Proteomes" id="UP001152320">
    <property type="component" value="Unassembled WGS sequence"/>
</dbReference>
<name>A0A9Q0Y9Q1_HOLLE</name>
<dbReference type="AlphaFoldDB" id="A0A9Q0Y9Q1"/>
<protein>
    <recommendedName>
        <fullName evidence="1">NACHT domain-containing protein</fullName>
    </recommendedName>
</protein>
<reference evidence="2" key="1">
    <citation type="submission" date="2021-10" db="EMBL/GenBank/DDBJ databases">
        <title>Tropical sea cucumber genome reveals ecological adaptation and Cuvierian tubules defense mechanism.</title>
        <authorList>
            <person name="Chen T."/>
        </authorList>
    </citation>
    <scope>NUCLEOTIDE SEQUENCE</scope>
    <source>
        <strain evidence="2">Nanhai2018</strain>
        <tissue evidence="2">Muscle</tissue>
    </source>
</reference>
<dbReference type="InterPro" id="IPR027417">
    <property type="entry name" value="P-loop_NTPase"/>
</dbReference>
<evidence type="ECO:0000313" key="2">
    <source>
        <dbReference type="EMBL" id="KAJ8018538.1"/>
    </source>
</evidence>
<gene>
    <name evidence="2" type="ORF">HOLleu_43417</name>
</gene>
<evidence type="ECO:0000313" key="3">
    <source>
        <dbReference type="Proteomes" id="UP001152320"/>
    </source>
</evidence>
<dbReference type="OrthoDB" id="427518at2759"/>